<dbReference type="NCBIfam" id="NF040713">
    <property type="entry name" value="ZapE"/>
    <property type="match status" value="1"/>
</dbReference>
<evidence type="ECO:0000256" key="2">
    <source>
        <dbReference type="ARBA" id="ARBA00022840"/>
    </source>
</evidence>
<evidence type="ECO:0000313" key="4">
    <source>
        <dbReference type="EMBL" id="VAW67768.1"/>
    </source>
</evidence>
<dbReference type="Pfam" id="PF03969">
    <property type="entry name" value="AFG1_ATPase"/>
    <property type="match status" value="1"/>
</dbReference>
<dbReference type="InterPro" id="IPR005654">
    <property type="entry name" value="ATPase_AFG1-like"/>
</dbReference>
<proteinExistence type="predicted"/>
<dbReference type="PANTHER" id="PTHR12169:SF6">
    <property type="entry name" value="AFG1-LIKE ATPASE"/>
    <property type="match status" value="1"/>
</dbReference>
<dbReference type="Gene3D" id="3.40.50.300">
    <property type="entry name" value="P-loop containing nucleotide triphosphate hydrolases"/>
    <property type="match status" value="1"/>
</dbReference>
<dbReference type="EMBL" id="UOFJ01000291">
    <property type="protein sequence ID" value="VAW67768.1"/>
    <property type="molecule type" value="Genomic_DNA"/>
</dbReference>
<gene>
    <name evidence="4" type="ORF">MNBD_GAMMA10-907</name>
</gene>
<dbReference type="GO" id="GO:0016887">
    <property type="term" value="F:ATP hydrolysis activity"/>
    <property type="evidence" value="ECO:0007669"/>
    <property type="project" value="InterPro"/>
</dbReference>
<accession>A0A3B0XHJ4</accession>
<keyword evidence="2" id="KW-0067">ATP-binding</keyword>
<evidence type="ECO:0000256" key="3">
    <source>
        <dbReference type="SAM" id="MobiDB-lite"/>
    </source>
</evidence>
<name>A0A3B0XHJ4_9ZZZZ</name>
<feature type="region of interest" description="Disordered" evidence="3">
    <location>
        <begin position="118"/>
        <end position="139"/>
    </location>
</feature>
<dbReference type="PANTHER" id="PTHR12169">
    <property type="entry name" value="ATPASE N2B"/>
    <property type="match status" value="1"/>
</dbReference>
<dbReference type="AlphaFoldDB" id="A0A3B0XHJ4"/>
<protein>
    <submittedName>
        <fullName evidence="4">ATPase, AFG1 family</fullName>
    </submittedName>
</protein>
<organism evidence="4">
    <name type="scientific">hydrothermal vent metagenome</name>
    <dbReference type="NCBI Taxonomy" id="652676"/>
    <lineage>
        <taxon>unclassified sequences</taxon>
        <taxon>metagenomes</taxon>
        <taxon>ecological metagenomes</taxon>
    </lineage>
</organism>
<dbReference type="SUPFAM" id="SSF52540">
    <property type="entry name" value="P-loop containing nucleoside triphosphate hydrolases"/>
    <property type="match status" value="1"/>
</dbReference>
<dbReference type="GO" id="GO:0005737">
    <property type="term" value="C:cytoplasm"/>
    <property type="evidence" value="ECO:0007669"/>
    <property type="project" value="TreeGrafter"/>
</dbReference>
<dbReference type="InterPro" id="IPR027417">
    <property type="entry name" value="P-loop_NTPase"/>
</dbReference>
<evidence type="ECO:0000256" key="1">
    <source>
        <dbReference type="ARBA" id="ARBA00022741"/>
    </source>
</evidence>
<reference evidence="4" key="1">
    <citation type="submission" date="2018-06" db="EMBL/GenBank/DDBJ databases">
        <authorList>
            <person name="Zhirakovskaya E."/>
        </authorList>
    </citation>
    <scope>NUCLEOTIDE SEQUENCE</scope>
</reference>
<keyword evidence="1" id="KW-0547">Nucleotide-binding</keyword>
<dbReference type="GO" id="GO:0005524">
    <property type="term" value="F:ATP binding"/>
    <property type="evidence" value="ECO:0007669"/>
    <property type="project" value="UniProtKB-KW"/>
</dbReference>
<sequence>MSITDEYNRQLQQKQFQADAEQQKIVQQLHDLQQSLAHQYAQSQTFGYRLKSWLRLTPLSNAPALRGCYIWGDVGRGKTWLMDMFYDSFDSPGFSTEQKIRLHFNHFMQFIHDQLSLPKQQPDRQSSKQPRKQPRKQQNPLRQIALAFAGRYRLLCIDEFHVSDITDAMLLSGLLEALFEEGLILVATSNQPPDELYKNGLQRERFLPAIALIKEHTQTLRLDGATDHRLRILEKADIWHPLNARSDEALEQRFLALTSAPVQKNHKIHINYRSIKTRFCSSGIIWFDFQIICGDQRASTDYIHIAQQFHSVFISGIQKMNDGQNDKARRFIHMIDEFYDRNVNLLCSAADQPDALYSGKQLSFEFKRTASRLEEMRSHNYMQRPHKP</sequence>